<feature type="domain" description="HPt" evidence="3">
    <location>
        <begin position="1"/>
        <end position="102"/>
    </location>
</feature>
<dbReference type="CDD" id="cd00088">
    <property type="entry name" value="HPT"/>
    <property type="match status" value="1"/>
</dbReference>
<dbReference type="InterPro" id="IPR008207">
    <property type="entry name" value="Sig_transdc_His_kin_Hpt_dom"/>
</dbReference>
<name>A0ABW5CC72_9PROT</name>
<keyword evidence="2" id="KW-0597">Phosphoprotein</keyword>
<dbReference type="RefSeq" id="WP_377317524.1">
    <property type="nucleotide sequence ID" value="NZ_JBHUIY010000029.1"/>
</dbReference>
<proteinExistence type="predicted"/>
<dbReference type="EMBL" id="JBHUIY010000029">
    <property type="protein sequence ID" value="MFD2234874.1"/>
    <property type="molecule type" value="Genomic_DNA"/>
</dbReference>
<keyword evidence="5" id="KW-1185">Reference proteome</keyword>
<accession>A0ABW5CC72</accession>
<dbReference type="SUPFAM" id="SSF47226">
    <property type="entry name" value="Histidine-containing phosphotransfer domain, HPT domain"/>
    <property type="match status" value="1"/>
</dbReference>
<comment type="caution">
    <text evidence="4">The sequence shown here is derived from an EMBL/GenBank/DDBJ whole genome shotgun (WGS) entry which is preliminary data.</text>
</comment>
<dbReference type="Pfam" id="PF01627">
    <property type="entry name" value="Hpt"/>
    <property type="match status" value="1"/>
</dbReference>
<evidence type="ECO:0000313" key="4">
    <source>
        <dbReference type="EMBL" id="MFD2234874.1"/>
    </source>
</evidence>
<reference evidence="5" key="1">
    <citation type="journal article" date="2019" name="Int. J. Syst. Evol. Microbiol.">
        <title>The Global Catalogue of Microorganisms (GCM) 10K type strain sequencing project: providing services to taxonomists for standard genome sequencing and annotation.</title>
        <authorList>
            <consortium name="The Broad Institute Genomics Platform"/>
            <consortium name="The Broad Institute Genome Sequencing Center for Infectious Disease"/>
            <person name="Wu L."/>
            <person name="Ma J."/>
        </authorList>
    </citation>
    <scope>NUCLEOTIDE SEQUENCE [LARGE SCALE GENOMIC DNA]</scope>
    <source>
        <strain evidence="5">KCTC 15012</strain>
    </source>
</reference>
<dbReference type="PROSITE" id="PS50894">
    <property type="entry name" value="HPT"/>
    <property type="match status" value="1"/>
</dbReference>
<dbReference type="InterPro" id="IPR036641">
    <property type="entry name" value="HPT_dom_sf"/>
</dbReference>
<evidence type="ECO:0000259" key="3">
    <source>
        <dbReference type="PROSITE" id="PS50894"/>
    </source>
</evidence>
<protein>
    <submittedName>
        <fullName evidence="4">Hpt domain-containing protein</fullName>
    </submittedName>
</protein>
<dbReference type="Gene3D" id="1.20.120.160">
    <property type="entry name" value="HPT domain"/>
    <property type="match status" value="1"/>
</dbReference>
<sequence>MSAPLLLRFVAEARDLLQAAAGGLLDLERHPGNDTAINEVFRAVHTLKGSVGLFDFAAFTRMVHVAEDVLSAVRDGQLALTPALVDLLLDALDRMGAWLDDIESAGALPADADHVAHATTTALRAALPAAAETETAAAPAAAAATDLGWVAALPEPDRHAAVARALAGAPLTALEYRPVEDCFFSGEDPVNLFRQLPELIALAIEAPEGWPPADQFDPYACRLRLRALVAAPPEQVETLFRYVLDQVALAPVAPETLIVPAGAAGDDGEAGPVREDFLAAARPLLAAADWDGLRRIVTALRELTGGHLLIASALRWLDLVLAAPAPVPGWIAALIETIATGAAVAPAGAGPAGVLPPLARALLEGQRFGLGLPGAETQPGRIAAIGRGVGAILRALGQDDTAWRDDVAAASAGDDPTPMLAALDRLLAADDAAAAAAAPAEPPHRATGPPP</sequence>
<dbReference type="SMART" id="SM00073">
    <property type="entry name" value="HPT"/>
    <property type="match status" value="1"/>
</dbReference>
<dbReference type="PANTHER" id="PTHR43395:SF10">
    <property type="entry name" value="CHEMOTAXIS PROTEIN CHEA"/>
    <property type="match status" value="1"/>
</dbReference>
<dbReference type="PANTHER" id="PTHR43395">
    <property type="entry name" value="SENSOR HISTIDINE KINASE CHEA"/>
    <property type="match status" value="1"/>
</dbReference>
<evidence type="ECO:0000313" key="5">
    <source>
        <dbReference type="Proteomes" id="UP001597296"/>
    </source>
</evidence>
<evidence type="ECO:0000256" key="1">
    <source>
        <dbReference type="ARBA" id="ARBA00023012"/>
    </source>
</evidence>
<feature type="modified residue" description="Phosphohistidine" evidence="2">
    <location>
        <position position="45"/>
    </location>
</feature>
<gene>
    <name evidence="4" type="ORF">ACFSNB_13760</name>
</gene>
<feature type="non-terminal residue" evidence="4">
    <location>
        <position position="451"/>
    </location>
</feature>
<dbReference type="Proteomes" id="UP001597296">
    <property type="component" value="Unassembled WGS sequence"/>
</dbReference>
<organism evidence="4 5">
    <name type="scientific">Phaeospirillum tilakii</name>
    <dbReference type="NCBI Taxonomy" id="741673"/>
    <lineage>
        <taxon>Bacteria</taxon>
        <taxon>Pseudomonadati</taxon>
        <taxon>Pseudomonadota</taxon>
        <taxon>Alphaproteobacteria</taxon>
        <taxon>Rhodospirillales</taxon>
        <taxon>Rhodospirillaceae</taxon>
        <taxon>Phaeospirillum</taxon>
    </lineage>
</organism>
<evidence type="ECO:0000256" key="2">
    <source>
        <dbReference type="PROSITE-ProRule" id="PRU00110"/>
    </source>
</evidence>
<keyword evidence="1" id="KW-0902">Two-component regulatory system</keyword>
<dbReference type="InterPro" id="IPR051315">
    <property type="entry name" value="Bact_Chemotaxis_CheA"/>
</dbReference>